<dbReference type="AlphaFoldDB" id="A0ABD3VKU9"/>
<dbReference type="EMBL" id="JBJQND010000011">
    <property type="protein sequence ID" value="KAL3862221.1"/>
    <property type="molecule type" value="Genomic_DNA"/>
</dbReference>
<evidence type="ECO:0000313" key="3">
    <source>
        <dbReference type="Proteomes" id="UP001634394"/>
    </source>
</evidence>
<evidence type="ECO:0000313" key="1">
    <source>
        <dbReference type="EMBL" id="KAL3862221.1"/>
    </source>
</evidence>
<protein>
    <recommendedName>
        <fullName evidence="4">Jacalin-type lectin domain-containing protein</fullName>
    </recommendedName>
</protein>
<dbReference type="Proteomes" id="UP001634394">
    <property type="component" value="Unassembled WGS sequence"/>
</dbReference>
<reference evidence="1 3" key="1">
    <citation type="submission" date="2024-11" db="EMBL/GenBank/DDBJ databases">
        <title>Chromosome-level genome assembly of the freshwater bivalve Anodonta woodiana.</title>
        <authorList>
            <person name="Chen X."/>
        </authorList>
    </citation>
    <scope>NUCLEOTIDE SEQUENCE [LARGE SCALE GENOMIC DNA]</scope>
    <source>
        <strain evidence="1">MN2024</strain>
        <tissue evidence="1">Gills</tissue>
    </source>
</reference>
<organism evidence="1 3">
    <name type="scientific">Sinanodonta woodiana</name>
    <name type="common">Chinese pond mussel</name>
    <name type="synonym">Anodonta woodiana</name>
    <dbReference type="NCBI Taxonomy" id="1069815"/>
    <lineage>
        <taxon>Eukaryota</taxon>
        <taxon>Metazoa</taxon>
        <taxon>Spiralia</taxon>
        <taxon>Lophotrochozoa</taxon>
        <taxon>Mollusca</taxon>
        <taxon>Bivalvia</taxon>
        <taxon>Autobranchia</taxon>
        <taxon>Heteroconchia</taxon>
        <taxon>Palaeoheterodonta</taxon>
        <taxon>Unionida</taxon>
        <taxon>Unionoidea</taxon>
        <taxon>Unionidae</taxon>
        <taxon>Unioninae</taxon>
        <taxon>Sinanodonta</taxon>
    </lineage>
</organism>
<accession>A0ABD3VKU9</accession>
<dbReference type="EMBL" id="JBJQND010000011">
    <property type="protein sequence ID" value="KAL3862229.1"/>
    <property type="molecule type" value="Genomic_DNA"/>
</dbReference>
<proteinExistence type="predicted"/>
<gene>
    <name evidence="1" type="ORF">ACJMK2_008207</name>
    <name evidence="2" type="ORF">ACJMK2_008215</name>
</gene>
<evidence type="ECO:0008006" key="4">
    <source>
        <dbReference type="Google" id="ProtNLM"/>
    </source>
</evidence>
<sequence length="201" mass="21912">MYIKGTEGDVNPTVSCISIPVYGGLAQQDATTLGFSLYGGFPGSKIQLMNEMLTFIPTSGINQAVSPVTPGVPGLASPTPTPTPTPTALSPSASNYFPWIFTINSYSIIAYTNYISYIIKVMPVVDPKYMFTVMRLISLPDPNIILFKLYDSIIILLGYSERSSGLKHSPLRIDAISPLSWFESHKRKEGDKSLPVASRGR</sequence>
<evidence type="ECO:0000313" key="2">
    <source>
        <dbReference type="EMBL" id="KAL3862229.1"/>
    </source>
</evidence>
<keyword evidence="3" id="KW-1185">Reference proteome</keyword>
<name>A0ABD3VKU9_SINWO</name>
<comment type="caution">
    <text evidence="1">The sequence shown here is derived from an EMBL/GenBank/DDBJ whole genome shotgun (WGS) entry which is preliminary data.</text>
</comment>